<organism evidence="2 3">
    <name type="scientific">Thermophagus xiamenensis</name>
    <dbReference type="NCBI Taxonomy" id="385682"/>
    <lineage>
        <taxon>Bacteria</taxon>
        <taxon>Pseudomonadati</taxon>
        <taxon>Bacteroidota</taxon>
        <taxon>Bacteroidia</taxon>
        <taxon>Marinilabiliales</taxon>
        <taxon>Marinilabiliaceae</taxon>
        <taxon>Thermophagus</taxon>
    </lineage>
</organism>
<dbReference type="Pfam" id="PF16363">
    <property type="entry name" value="GDP_Man_Dehyd"/>
    <property type="match status" value="1"/>
</dbReference>
<accession>A0A1I2FMG4</accession>
<proteinExistence type="predicted"/>
<dbReference type="OrthoDB" id="9810015at2"/>
<evidence type="ECO:0000259" key="1">
    <source>
        <dbReference type="Pfam" id="PF16363"/>
    </source>
</evidence>
<sequence length="326" mass="37028">MLKIIVTGCAGFIGSQLTKQLLKDGHNVIGIDNFDPFYSPLIKRNNLKECLNYDNFTFFENDLRDEQAVKTIFSKGADIVVHLAGKAGVRPSIDKPQDYIDHNITATRVVLDAMKYAQIKKLAFASSSSVYGNNPQRPWREDISVDNPISPYAFSKKSCELLNHTWHHLFEMDIINMRFFTVYGPAQRPDLAIHKFTKLMYEERPLTLFGDGSSARDYTFISDTISGIKGVINYLMSHNHVYEIINLGNNKPISLNDLVKEISAATGIKPKIERLPMQPGDVDITCADISKAEKMINYQPKTQLHEGLKKFVNWYKNNYQTLKKGV</sequence>
<dbReference type="Proteomes" id="UP000181976">
    <property type="component" value="Unassembled WGS sequence"/>
</dbReference>
<dbReference type="PRINTS" id="PR01713">
    <property type="entry name" value="NUCEPIMERASE"/>
</dbReference>
<evidence type="ECO:0000313" key="2">
    <source>
        <dbReference type="EMBL" id="SFF06505.1"/>
    </source>
</evidence>
<dbReference type="InterPro" id="IPR016040">
    <property type="entry name" value="NAD(P)-bd_dom"/>
</dbReference>
<keyword evidence="3" id="KW-1185">Reference proteome</keyword>
<evidence type="ECO:0000313" key="3">
    <source>
        <dbReference type="Proteomes" id="UP000181976"/>
    </source>
</evidence>
<name>A0A1I2FMG4_9BACT</name>
<dbReference type="eggNOG" id="COG0451">
    <property type="taxonomic scope" value="Bacteria"/>
</dbReference>
<dbReference type="AlphaFoldDB" id="A0A1I2FMG4"/>
<gene>
    <name evidence="2" type="ORF">SAMN05444380_1329</name>
</gene>
<dbReference type="EMBL" id="FONA01000032">
    <property type="protein sequence ID" value="SFF06505.1"/>
    <property type="molecule type" value="Genomic_DNA"/>
</dbReference>
<dbReference type="Gene3D" id="3.40.50.720">
    <property type="entry name" value="NAD(P)-binding Rossmann-like Domain"/>
    <property type="match status" value="1"/>
</dbReference>
<dbReference type="PANTHER" id="PTHR43000">
    <property type="entry name" value="DTDP-D-GLUCOSE 4,6-DEHYDRATASE-RELATED"/>
    <property type="match status" value="1"/>
</dbReference>
<dbReference type="InParanoid" id="A0A1I2FMG4"/>
<dbReference type="InterPro" id="IPR036291">
    <property type="entry name" value="NAD(P)-bd_dom_sf"/>
</dbReference>
<dbReference type="RefSeq" id="WP_010528313.1">
    <property type="nucleotide sequence ID" value="NZ_AFSL01000079.1"/>
</dbReference>
<protein>
    <submittedName>
        <fullName evidence="2">Nucleoside-diphosphate-sugar epimerase</fullName>
    </submittedName>
</protein>
<reference evidence="2 3" key="1">
    <citation type="submission" date="2016-10" db="EMBL/GenBank/DDBJ databases">
        <authorList>
            <person name="de Groot N.N."/>
        </authorList>
    </citation>
    <scope>NUCLEOTIDE SEQUENCE [LARGE SCALE GENOMIC DNA]</scope>
    <source>
        <strain evidence="2 3">DSM 19012</strain>
    </source>
</reference>
<feature type="domain" description="NAD(P)-binding" evidence="1">
    <location>
        <begin position="5"/>
        <end position="310"/>
    </location>
</feature>
<dbReference type="Gene3D" id="3.90.25.10">
    <property type="entry name" value="UDP-galactose 4-epimerase, domain 1"/>
    <property type="match status" value="1"/>
</dbReference>
<dbReference type="STRING" id="385682.SAMN05444380_1329"/>
<dbReference type="SUPFAM" id="SSF51735">
    <property type="entry name" value="NAD(P)-binding Rossmann-fold domains"/>
    <property type="match status" value="1"/>
</dbReference>